<dbReference type="InterPro" id="IPR025736">
    <property type="entry name" value="PucR_C-HTH_dom"/>
</dbReference>
<sequence length="506" mass="53010">MPLTLRELLSFDVLREARPEVLAGEGALDRVVRWVHSSEIYEIGPLLTGGELLLTTGLGLAGTDAGARRHYLREIAARGVAGVALELGRTFPETPRELVEEARRQDLPFVALHAVVPFIRITEHVNTLIVDYAGRQLRLGDSATRALNEALIAGAGVAGVLATGMEVIGAPLVLLSAGGALVAAHGVAGDRDAWRAAEHAVCASPVTLHGQPWGRLVAGPGSALRADELAIALERTAVALALAMLRTGSPPSERDRQASALLRDLIEGTAEADPAVRAVIAGFHPGPGHMLVGVAVDAVETAAAVAVIDRAAHILHTTALRGRVARLVLGALAVPRAVADAVGAAAQALEEGLKRLGAPELRVAVGHPTADLGELGGSLRDARAALGLRRGRSLVTARALALELELTRHGDARHAAEVARRTLGPLLDWDAAHRTDLVGTLEVFLLHGCSATRASAVLHLGRQTFYQRLQRIEALLGYPVTDPDAHAALLLATAAHRTTARRDATP</sequence>
<dbReference type="Pfam" id="PF13556">
    <property type="entry name" value="HTH_30"/>
    <property type="match status" value="1"/>
</dbReference>
<feature type="domain" description="PucR C-terminal helix-turn-helix" evidence="2">
    <location>
        <begin position="437"/>
        <end position="494"/>
    </location>
</feature>
<gene>
    <name evidence="3" type="ORF">Mco01_07230</name>
</gene>
<organism evidence="3 4">
    <name type="scientific">Microbispora corallina</name>
    <dbReference type="NCBI Taxonomy" id="83302"/>
    <lineage>
        <taxon>Bacteria</taxon>
        <taxon>Bacillati</taxon>
        <taxon>Actinomycetota</taxon>
        <taxon>Actinomycetes</taxon>
        <taxon>Streptosporangiales</taxon>
        <taxon>Streptosporangiaceae</taxon>
        <taxon>Microbispora</taxon>
    </lineage>
</organism>
<dbReference type="RefSeq" id="WP_204055430.1">
    <property type="nucleotide sequence ID" value="NZ_BAAAGP010000001.1"/>
</dbReference>
<dbReference type="Pfam" id="PF07905">
    <property type="entry name" value="PucR"/>
    <property type="match status" value="1"/>
</dbReference>
<evidence type="ECO:0000259" key="2">
    <source>
        <dbReference type="Pfam" id="PF13556"/>
    </source>
</evidence>
<protein>
    <submittedName>
        <fullName evidence="3">Transcriptional regulator</fullName>
    </submittedName>
</protein>
<dbReference type="EMBL" id="BOOC01000002">
    <property type="protein sequence ID" value="GIH37723.1"/>
    <property type="molecule type" value="Genomic_DNA"/>
</dbReference>
<feature type="domain" description="Purine catabolism PurC-like" evidence="1">
    <location>
        <begin position="7"/>
        <end position="129"/>
    </location>
</feature>
<dbReference type="PANTHER" id="PTHR33744:SF1">
    <property type="entry name" value="DNA-BINDING TRANSCRIPTIONAL ACTIVATOR ADER"/>
    <property type="match status" value="1"/>
</dbReference>
<dbReference type="InterPro" id="IPR012914">
    <property type="entry name" value="PucR_dom"/>
</dbReference>
<name>A0ABQ4FSD1_9ACTN</name>
<dbReference type="PANTHER" id="PTHR33744">
    <property type="entry name" value="CARBOHYDRATE DIACID REGULATOR"/>
    <property type="match status" value="1"/>
</dbReference>
<dbReference type="InterPro" id="IPR042070">
    <property type="entry name" value="PucR_C-HTH_sf"/>
</dbReference>
<evidence type="ECO:0000313" key="4">
    <source>
        <dbReference type="Proteomes" id="UP000603904"/>
    </source>
</evidence>
<comment type="caution">
    <text evidence="3">The sequence shown here is derived from an EMBL/GenBank/DDBJ whole genome shotgun (WGS) entry which is preliminary data.</text>
</comment>
<dbReference type="Gene3D" id="1.10.10.2840">
    <property type="entry name" value="PucR C-terminal helix-turn-helix domain"/>
    <property type="match status" value="1"/>
</dbReference>
<evidence type="ECO:0000259" key="1">
    <source>
        <dbReference type="Pfam" id="PF07905"/>
    </source>
</evidence>
<evidence type="ECO:0000313" key="3">
    <source>
        <dbReference type="EMBL" id="GIH37723.1"/>
    </source>
</evidence>
<dbReference type="Proteomes" id="UP000603904">
    <property type="component" value="Unassembled WGS sequence"/>
</dbReference>
<dbReference type="InterPro" id="IPR051448">
    <property type="entry name" value="CdaR-like_regulators"/>
</dbReference>
<keyword evidence="4" id="KW-1185">Reference proteome</keyword>
<proteinExistence type="predicted"/>
<accession>A0ABQ4FSD1</accession>
<reference evidence="3 4" key="1">
    <citation type="submission" date="2021-01" db="EMBL/GenBank/DDBJ databases">
        <title>Whole genome shotgun sequence of Microbispora corallina NBRC 16416.</title>
        <authorList>
            <person name="Komaki H."/>
            <person name="Tamura T."/>
        </authorList>
    </citation>
    <scope>NUCLEOTIDE SEQUENCE [LARGE SCALE GENOMIC DNA]</scope>
    <source>
        <strain evidence="3 4">NBRC 16416</strain>
    </source>
</reference>